<accession>A0AAD5SSZ9</accession>
<evidence type="ECO:0000256" key="1">
    <source>
        <dbReference type="ARBA" id="ARBA00004141"/>
    </source>
</evidence>
<dbReference type="SUPFAM" id="SSF81338">
    <property type="entry name" value="Aquaporin-like"/>
    <property type="match status" value="1"/>
</dbReference>
<keyword evidence="7" id="KW-0175">Coiled coil</keyword>
<reference evidence="9" key="1">
    <citation type="submission" date="2020-05" db="EMBL/GenBank/DDBJ databases">
        <title>Phylogenomic resolution of chytrid fungi.</title>
        <authorList>
            <person name="Stajich J.E."/>
            <person name="Amses K."/>
            <person name="Simmons R."/>
            <person name="Seto K."/>
            <person name="Myers J."/>
            <person name="Bonds A."/>
            <person name="Quandt C.A."/>
            <person name="Barry K."/>
            <person name="Liu P."/>
            <person name="Grigoriev I."/>
            <person name="Longcore J.E."/>
            <person name="James T.Y."/>
        </authorList>
    </citation>
    <scope>NUCLEOTIDE SEQUENCE</scope>
    <source>
        <strain evidence="9">JEL0513</strain>
    </source>
</reference>
<evidence type="ECO:0000256" key="3">
    <source>
        <dbReference type="ARBA" id="ARBA00022448"/>
    </source>
</evidence>
<feature type="transmembrane region" description="Helical" evidence="8">
    <location>
        <begin position="221"/>
        <end position="245"/>
    </location>
</feature>
<evidence type="ECO:0000313" key="10">
    <source>
        <dbReference type="Proteomes" id="UP001211907"/>
    </source>
</evidence>
<keyword evidence="4 8" id="KW-0812">Transmembrane</keyword>
<feature type="coiled-coil region" evidence="7">
    <location>
        <begin position="97"/>
        <end position="131"/>
    </location>
</feature>
<dbReference type="GO" id="GO:0015254">
    <property type="term" value="F:glycerol channel activity"/>
    <property type="evidence" value="ECO:0007669"/>
    <property type="project" value="TreeGrafter"/>
</dbReference>
<comment type="caution">
    <text evidence="9">The sequence shown here is derived from an EMBL/GenBank/DDBJ whole genome shotgun (WGS) entry which is preliminary data.</text>
</comment>
<dbReference type="EMBL" id="JADGJH010002161">
    <property type="protein sequence ID" value="KAJ3102483.1"/>
    <property type="molecule type" value="Genomic_DNA"/>
</dbReference>
<dbReference type="AlphaFoldDB" id="A0AAD5SSZ9"/>
<evidence type="ECO:0000256" key="2">
    <source>
        <dbReference type="ARBA" id="ARBA00006175"/>
    </source>
</evidence>
<evidence type="ECO:0000256" key="6">
    <source>
        <dbReference type="ARBA" id="ARBA00023136"/>
    </source>
</evidence>
<dbReference type="Pfam" id="PF00230">
    <property type="entry name" value="MIP"/>
    <property type="match status" value="1"/>
</dbReference>
<evidence type="ECO:0000313" key="9">
    <source>
        <dbReference type="EMBL" id="KAJ3102483.1"/>
    </source>
</evidence>
<comment type="similarity">
    <text evidence="2">Belongs to the MIP/aquaporin (TC 1.A.8) family.</text>
</comment>
<name>A0AAD5SSZ9_9FUNG</name>
<sequence>MLRTRDQIDPQALRLASYSTKPIYMKKTSEKSNTFASRIADARYYLLNQSFDSNPNGVIEHLIGGTYALHGAEVPFPAGREGNSTESAPNEETHKLKKRHSIQVADMQRVLRKMEQELANEDNQVRFEANQTAPDITVESKSVGITQVNSREEALGRAAIAADQATKLSVFATRPAILLPIHNFFVEMIGTAFLVFGASMIEERLNMITDATARQADTIQIGPFLIGMYIMCLILGLGGPTGFAANPARDMAPRLAHFLLPIPGKGSSELTYGVIINVGAMFGGAIGGGLIIAAEKIILATS</sequence>
<evidence type="ECO:0008006" key="11">
    <source>
        <dbReference type="Google" id="ProtNLM"/>
    </source>
</evidence>
<comment type="subcellular location">
    <subcellularLocation>
        <location evidence="1">Membrane</location>
        <topology evidence="1">Multi-pass membrane protein</topology>
    </subcellularLocation>
</comment>
<dbReference type="InterPro" id="IPR050363">
    <property type="entry name" value="MIP/Aquaporin"/>
</dbReference>
<dbReference type="PANTHER" id="PTHR43829:SF9">
    <property type="entry name" value="AQUAPORIN-9"/>
    <property type="match status" value="1"/>
</dbReference>
<keyword evidence="6 8" id="KW-0472">Membrane</keyword>
<gene>
    <name evidence="9" type="ORF">HK100_004365</name>
</gene>
<feature type="transmembrane region" description="Helical" evidence="8">
    <location>
        <begin position="270"/>
        <end position="294"/>
    </location>
</feature>
<dbReference type="InterPro" id="IPR023271">
    <property type="entry name" value="Aquaporin-like"/>
</dbReference>
<dbReference type="GO" id="GO:0015250">
    <property type="term" value="F:water channel activity"/>
    <property type="evidence" value="ECO:0007669"/>
    <property type="project" value="TreeGrafter"/>
</dbReference>
<protein>
    <recommendedName>
        <fullName evidence="11">Glycerol uptake facilitator protein</fullName>
    </recommendedName>
</protein>
<proteinExistence type="inferred from homology"/>
<evidence type="ECO:0000256" key="5">
    <source>
        <dbReference type="ARBA" id="ARBA00022989"/>
    </source>
</evidence>
<dbReference type="Gene3D" id="1.20.1080.10">
    <property type="entry name" value="Glycerol uptake facilitator protein"/>
    <property type="match status" value="1"/>
</dbReference>
<keyword evidence="10" id="KW-1185">Reference proteome</keyword>
<feature type="transmembrane region" description="Helical" evidence="8">
    <location>
        <begin position="177"/>
        <end position="201"/>
    </location>
</feature>
<evidence type="ECO:0000256" key="4">
    <source>
        <dbReference type="ARBA" id="ARBA00022692"/>
    </source>
</evidence>
<evidence type="ECO:0000256" key="8">
    <source>
        <dbReference type="SAM" id="Phobius"/>
    </source>
</evidence>
<organism evidence="9 10">
    <name type="scientific">Physocladia obscura</name>
    <dbReference type="NCBI Taxonomy" id="109957"/>
    <lineage>
        <taxon>Eukaryota</taxon>
        <taxon>Fungi</taxon>
        <taxon>Fungi incertae sedis</taxon>
        <taxon>Chytridiomycota</taxon>
        <taxon>Chytridiomycota incertae sedis</taxon>
        <taxon>Chytridiomycetes</taxon>
        <taxon>Chytridiales</taxon>
        <taxon>Chytriomycetaceae</taxon>
        <taxon>Physocladia</taxon>
    </lineage>
</organism>
<dbReference type="GO" id="GO:0005886">
    <property type="term" value="C:plasma membrane"/>
    <property type="evidence" value="ECO:0007669"/>
    <property type="project" value="TreeGrafter"/>
</dbReference>
<dbReference type="Proteomes" id="UP001211907">
    <property type="component" value="Unassembled WGS sequence"/>
</dbReference>
<dbReference type="PANTHER" id="PTHR43829">
    <property type="entry name" value="AQUAPORIN OR AQUAGLYCEROPORIN RELATED"/>
    <property type="match status" value="1"/>
</dbReference>
<keyword evidence="5 8" id="KW-1133">Transmembrane helix</keyword>
<evidence type="ECO:0000256" key="7">
    <source>
        <dbReference type="SAM" id="Coils"/>
    </source>
</evidence>
<keyword evidence="3" id="KW-0813">Transport</keyword>
<dbReference type="InterPro" id="IPR000425">
    <property type="entry name" value="MIP"/>
</dbReference>